<accession>A0A814CPL7</accession>
<protein>
    <submittedName>
        <fullName evidence="2">Uncharacterized protein</fullName>
    </submittedName>
</protein>
<feature type="region of interest" description="Disordered" evidence="1">
    <location>
        <begin position="1"/>
        <end position="59"/>
    </location>
</feature>
<proteinExistence type="predicted"/>
<sequence length="84" mass="8744">MSNNKTDVVHPIGYNTGEQHIDKSDTNSSGSNLPPQAGTYGQPDSHISGQGGPEILGGSASTRILGQSVDAQLNTMLPPKNDNK</sequence>
<keyword evidence="4" id="KW-1185">Reference proteome</keyword>
<organism evidence="2 5">
    <name type="scientific">Adineta steineri</name>
    <dbReference type="NCBI Taxonomy" id="433720"/>
    <lineage>
        <taxon>Eukaryota</taxon>
        <taxon>Metazoa</taxon>
        <taxon>Spiralia</taxon>
        <taxon>Gnathifera</taxon>
        <taxon>Rotifera</taxon>
        <taxon>Eurotatoria</taxon>
        <taxon>Bdelloidea</taxon>
        <taxon>Adinetida</taxon>
        <taxon>Adinetidae</taxon>
        <taxon>Adineta</taxon>
    </lineage>
</organism>
<dbReference type="OrthoDB" id="9974668at2759"/>
<name>A0A814CPL7_9BILA</name>
<reference evidence="2" key="1">
    <citation type="submission" date="2021-02" db="EMBL/GenBank/DDBJ databases">
        <authorList>
            <person name="Nowell W R."/>
        </authorList>
    </citation>
    <scope>NUCLEOTIDE SEQUENCE</scope>
</reference>
<evidence type="ECO:0000313" key="3">
    <source>
        <dbReference type="EMBL" id="CAF1181780.1"/>
    </source>
</evidence>
<comment type="caution">
    <text evidence="2">The sequence shown here is derived from an EMBL/GenBank/DDBJ whole genome shotgun (WGS) entry which is preliminary data.</text>
</comment>
<dbReference type="EMBL" id="CAJNOI010000050">
    <property type="protein sequence ID" value="CAF0945069.1"/>
    <property type="molecule type" value="Genomic_DNA"/>
</dbReference>
<dbReference type="Proteomes" id="UP000663832">
    <property type="component" value="Unassembled WGS sequence"/>
</dbReference>
<dbReference type="Proteomes" id="UP000663877">
    <property type="component" value="Unassembled WGS sequence"/>
</dbReference>
<evidence type="ECO:0000313" key="4">
    <source>
        <dbReference type="Proteomes" id="UP000663832"/>
    </source>
</evidence>
<evidence type="ECO:0000313" key="2">
    <source>
        <dbReference type="EMBL" id="CAF0945069.1"/>
    </source>
</evidence>
<evidence type="ECO:0000256" key="1">
    <source>
        <dbReference type="SAM" id="MobiDB-lite"/>
    </source>
</evidence>
<dbReference type="EMBL" id="CAJNOM010000175">
    <property type="protein sequence ID" value="CAF1181780.1"/>
    <property type="molecule type" value="Genomic_DNA"/>
</dbReference>
<evidence type="ECO:0000313" key="5">
    <source>
        <dbReference type="Proteomes" id="UP000663877"/>
    </source>
</evidence>
<gene>
    <name evidence="2" type="ORF">BJG266_LOCUS12881</name>
    <name evidence="3" type="ORF">QVE165_LOCUS24724</name>
</gene>
<dbReference type="AlphaFoldDB" id="A0A814CPL7"/>